<dbReference type="Pfam" id="PF13391">
    <property type="entry name" value="HNH_2"/>
    <property type="match status" value="1"/>
</dbReference>
<gene>
    <name evidence="2" type="ORF">ALO92_05386</name>
    <name evidence="3" type="ORF">SAMN05216596_103154</name>
</gene>
<sequence>MRYWWVNHKQTSQYEISGGFLWSPMYKADGKSNYFYNTLRQASPGDLVISYANSQIRYVGLVTNFASPAPKPPSFRQAGENWDKKNGWVLPVEWRALKTPVFPKQYIEVLRDTLPKKYSPISPVTGKGHQGVYLTEVGEQVFNVLKVGFVSEPIAVFFDENRKDKVLDDIDFAIEKNILVDQSLSETVKQATISARRGQGLFRKRVSEFEKSCRLTGVDTPELLIASHIKPWRVCETAEQRLDGANGLLLTPNADLLFDRGLISFGDDGDVLISNLIKELDLRKLGVEQACLQKVGGFHDRQKIYLEYHRKRVFIGGV</sequence>
<keyword evidence="3" id="KW-0378">Hydrolase</keyword>
<evidence type="ECO:0000313" key="2">
    <source>
        <dbReference type="EMBL" id="KPW84649.1"/>
    </source>
</evidence>
<keyword evidence="3" id="KW-0255">Endonuclease</keyword>
<dbReference type="EMBL" id="LJQB01000054">
    <property type="protein sequence ID" value="KPW84649.1"/>
    <property type="molecule type" value="Genomic_DNA"/>
</dbReference>
<comment type="caution">
    <text evidence="2">The sequence shown here is derived from an EMBL/GenBank/DDBJ whole genome shotgun (WGS) entry which is preliminary data.</text>
</comment>
<name>A0A0P9PID4_9PSED</name>
<dbReference type="InterPro" id="IPR003615">
    <property type="entry name" value="HNH_nuc"/>
</dbReference>
<dbReference type="PATRIC" id="fig|200452.3.peg.2325"/>
<accession>A0A0P9PID4</accession>
<evidence type="ECO:0000313" key="4">
    <source>
        <dbReference type="Proteomes" id="UP000050411"/>
    </source>
</evidence>
<keyword evidence="3" id="KW-0540">Nuclease</keyword>
<feature type="domain" description="HNH nuclease" evidence="1">
    <location>
        <begin position="213"/>
        <end position="265"/>
    </location>
</feature>
<dbReference type="AlphaFoldDB" id="A0A0P9PID4"/>
<proteinExistence type="predicted"/>
<dbReference type="EMBL" id="FNJH01000003">
    <property type="protein sequence ID" value="SDP21397.1"/>
    <property type="molecule type" value="Genomic_DNA"/>
</dbReference>
<protein>
    <submittedName>
        <fullName evidence="3">HNH endonuclease</fullName>
    </submittedName>
</protein>
<reference evidence="3 5" key="2">
    <citation type="submission" date="2016-10" db="EMBL/GenBank/DDBJ databases">
        <authorList>
            <person name="Varghese N."/>
            <person name="Submissions S."/>
        </authorList>
    </citation>
    <scope>NUCLEOTIDE SEQUENCE [LARGE SCALE GENOMIC DNA]</scope>
    <source>
        <strain evidence="3 5">DSM 14939</strain>
    </source>
</reference>
<dbReference type="Proteomes" id="UP000050411">
    <property type="component" value="Unassembled WGS sequence"/>
</dbReference>
<evidence type="ECO:0000259" key="1">
    <source>
        <dbReference type="Pfam" id="PF13391"/>
    </source>
</evidence>
<dbReference type="Proteomes" id="UP000183042">
    <property type="component" value="Unassembled WGS sequence"/>
</dbReference>
<evidence type="ECO:0000313" key="5">
    <source>
        <dbReference type="Proteomes" id="UP000183042"/>
    </source>
</evidence>
<evidence type="ECO:0000313" key="3">
    <source>
        <dbReference type="EMBL" id="SDP21397.1"/>
    </source>
</evidence>
<keyword evidence="5" id="KW-1185">Reference proteome</keyword>
<organism evidence="2 4">
    <name type="scientific">Pseudomonas congelans</name>
    <dbReference type="NCBI Taxonomy" id="200452"/>
    <lineage>
        <taxon>Bacteria</taxon>
        <taxon>Pseudomonadati</taxon>
        <taxon>Pseudomonadota</taxon>
        <taxon>Gammaproteobacteria</taxon>
        <taxon>Pseudomonadales</taxon>
        <taxon>Pseudomonadaceae</taxon>
        <taxon>Pseudomonas</taxon>
    </lineage>
</organism>
<dbReference type="GO" id="GO:0004519">
    <property type="term" value="F:endonuclease activity"/>
    <property type="evidence" value="ECO:0007669"/>
    <property type="project" value="UniProtKB-KW"/>
</dbReference>
<reference evidence="2 4" key="1">
    <citation type="submission" date="2015-09" db="EMBL/GenBank/DDBJ databases">
        <title>Genome announcement of multiple Pseudomonas syringae strains.</title>
        <authorList>
            <person name="Thakur S."/>
            <person name="Wang P.W."/>
            <person name="Gong Y."/>
            <person name="Weir B.S."/>
            <person name="Guttman D.S."/>
        </authorList>
    </citation>
    <scope>NUCLEOTIDE SEQUENCE [LARGE SCALE GENOMIC DNA]</scope>
    <source>
        <strain evidence="2 4">ICMP19117</strain>
    </source>
</reference>